<protein>
    <submittedName>
        <fullName evidence="3">Uncharacterized protein LOC116664810</fullName>
    </submittedName>
</protein>
<evidence type="ECO:0000313" key="2">
    <source>
        <dbReference type="Proteomes" id="UP000694856"/>
    </source>
</evidence>
<evidence type="ECO:0000256" key="1">
    <source>
        <dbReference type="SAM" id="MobiDB-lite"/>
    </source>
</evidence>
<evidence type="ECO:0000313" key="3">
    <source>
        <dbReference type="RefSeq" id="XP_032339263.1"/>
    </source>
</evidence>
<dbReference type="RefSeq" id="XP_032339263.1">
    <property type="nucleotide sequence ID" value="XM_032483372.1"/>
</dbReference>
<dbReference type="AlphaFoldDB" id="A0A8B8TBN7"/>
<reference evidence="3" key="1">
    <citation type="submission" date="2025-08" db="UniProtKB">
        <authorList>
            <consortium name="RefSeq"/>
        </authorList>
    </citation>
    <scope>IDENTIFICATION</scope>
    <source>
        <tissue evidence="3">Ear skin</tissue>
    </source>
</reference>
<sequence length="220" mass="24892">MPLQSHHQALLLLENVQEERERVIEEEVLRRERLLLTPQSRMAWPPPSRLLKRHTPIRGPARPERAPSKGTVLPGSEPERDIPRNMGEHRRIAAQPQPRSRCLPRNRAAGREGCGLGAVRAARGTRLRVGMEDHFNLRRAIQMAGRMAENHGSSPDKKMSPVQCSWTTLCLCFKERSRKDYQLLTVCSLKNPVLSTLELCCGAVLRGQLSRCFPALVAFK</sequence>
<organism evidence="2 3">
    <name type="scientific">Camelus ferus</name>
    <name type="common">Wild bactrian camel</name>
    <name type="synonym">Camelus bactrianus ferus</name>
    <dbReference type="NCBI Taxonomy" id="419612"/>
    <lineage>
        <taxon>Eukaryota</taxon>
        <taxon>Metazoa</taxon>
        <taxon>Chordata</taxon>
        <taxon>Craniata</taxon>
        <taxon>Vertebrata</taxon>
        <taxon>Euteleostomi</taxon>
        <taxon>Mammalia</taxon>
        <taxon>Eutheria</taxon>
        <taxon>Laurasiatheria</taxon>
        <taxon>Artiodactyla</taxon>
        <taxon>Tylopoda</taxon>
        <taxon>Camelidae</taxon>
        <taxon>Camelus</taxon>
    </lineage>
</organism>
<accession>A0A8B8TBN7</accession>
<keyword evidence="2" id="KW-1185">Reference proteome</keyword>
<dbReference type="GeneID" id="116664810"/>
<proteinExistence type="predicted"/>
<gene>
    <name evidence="3" type="primary">LOC116664810</name>
</gene>
<dbReference type="KEGG" id="cfr:116664810"/>
<feature type="compositionally biased region" description="Basic and acidic residues" evidence="1">
    <location>
        <begin position="77"/>
        <end position="91"/>
    </location>
</feature>
<dbReference type="Proteomes" id="UP000694856">
    <property type="component" value="Chromosome 7"/>
</dbReference>
<name>A0A8B8TBN7_CAMFR</name>
<feature type="region of interest" description="Disordered" evidence="1">
    <location>
        <begin position="45"/>
        <end position="106"/>
    </location>
</feature>